<sequence>MTPTHPPSDGPQFTRLDGNAAGGPLSEIFGADLTDAVVECGACQQSGPLAETVVELDAHGLVVLCRACEHQLLSYVWFGGVRSVRFHHLAGLILDGSRGSG</sequence>
<dbReference type="EMBL" id="BAAAYX010000003">
    <property type="protein sequence ID" value="GAA3698322.1"/>
    <property type="molecule type" value="Genomic_DNA"/>
</dbReference>
<accession>A0ABP7CYL4</accession>
<dbReference type="RefSeq" id="WP_344811520.1">
    <property type="nucleotide sequence ID" value="NZ_BAAAYX010000003.1"/>
</dbReference>
<evidence type="ECO:0000313" key="1">
    <source>
        <dbReference type="EMBL" id="GAA3698322.1"/>
    </source>
</evidence>
<evidence type="ECO:0000313" key="2">
    <source>
        <dbReference type="Proteomes" id="UP001500051"/>
    </source>
</evidence>
<protein>
    <submittedName>
        <fullName evidence="1">Uncharacterized protein</fullName>
    </submittedName>
</protein>
<keyword evidence="2" id="KW-1185">Reference proteome</keyword>
<dbReference type="Proteomes" id="UP001500051">
    <property type="component" value="Unassembled WGS sequence"/>
</dbReference>
<dbReference type="InterPro" id="IPR045423">
    <property type="entry name" value="DUF6510"/>
</dbReference>
<gene>
    <name evidence="1" type="ORF">GCM10022204_13290</name>
</gene>
<proteinExistence type="predicted"/>
<reference evidence="2" key="1">
    <citation type="journal article" date="2019" name="Int. J. Syst. Evol. Microbiol.">
        <title>The Global Catalogue of Microorganisms (GCM) 10K type strain sequencing project: providing services to taxonomists for standard genome sequencing and annotation.</title>
        <authorList>
            <consortium name="The Broad Institute Genomics Platform"/>
            <consortium name="The Broad Institute Genome Sequencing Center for Infectious Disease"/>
            <person name="Wu L."/>
            <person name="Ma J."/>
        </authorList>
    </citation>
    <scope>NUCLEOTIDE SEQUENCE [LARGE SCALE GENOMIC DNA]</scope>
    <source>
        <strain evidence="2">JCM 16548</strain>
    </source>
</reference>
<comment type="caution">
    <text evidence="1">The sequence shown here is derived from an EMBL/GenBank/DDBJ whole genome shotgun (WGS) entry which is preliminary data.</text>
</comment>
<dbReference type="Pfam" id="PF20120">
    <property type="entry name" value="DUF6510"/>
    <property type="match status" value="1"/>
</dbReference>
<organism evidence="1 2">
    <name type="scientific">Microlunatus aurantiacus</name>
    <dbReference type="NCBI Taxonomy" id="446786"/>
    <lineage>
        <taxon>Bacteria</taxon>
        <taxon>Bacillati</taxon>
        <taxon>Actinomycetota</taxon>
        <taxon>Actinomycetes</taxon>
        <taxon>Propionibacteriales</taxon>
        <taxon>Propionibacteriaceae</taxon>
        <taxon>Microlunatus</taxon>
    </lineage>
</organism>
<name>A0ABP7CYL4_9ACTN</name>